<dbReference type="HOGENOM" id="CLU_081646_0_1_1"/>
<evidence type="ECO:0000259" key="7">
    <source>
        <dbReference type="Pfam" id="PF05916"/>
    </source>
</evidence>
<feature type="domain" description="GINS subunit" evidence="7">
    <location>
        <begin position="74"/>
        <end position="175"/>
    </location>
</feature>
<dbReference type="STRING" id="1531966.A0A0A1T5T3"/>
<comment type="subcellular location">
    <subcellularLocation>
        <location evidence="1 6">Nucleus</location>
    </subcellularLocation>
</comment>
<dbReference type="GO" id="GO:1902975">
    <property type="term" value="P:mitotic DNA replication initiation"/>
    <property type="evidence" value="ECO:0007669"/>
    <property type="project" value="TreeGrafter"/>
</dbReference>
<sequence>MSYYDVDAILTDAEKVPCQFELDVPYLGHLDNSTQGLKPNTQLQLPLWLAEMLALASSGSPDSKPPLTLNLPPCLSDQVVSALKADPRAITVRDQSAHFYGIGVRMLDLFDEAELGAVLRRSFLIRANDIGLHARKADEGVTAGQGQEFLRGLDEWERSLFRKSHEAVKGAKEWTERVKKN</sequence>
<evidence type="ECO:0000256" key="6">
    <source>
        <dbReference type="RuleBase" id="RU367161"/>
    </source>
</evidence>
<evidence type="ECO:0000256" key="4">
    <source>
        <dbReference type="ARBA" id="ARBA00022705"/>
    </source>
</evidence>
<name>A0A0A1T5T3_9HYPO</name>
<keyword evidence="4 6" id="KW-0235">DNA replication</keyword>
<dbReference type="GO" id="GO:0000727">
    <property type="term" value="P:double-strand break repair via break-induced replication"/>
    <property type="evidence" value="ECO:0007669"/>
    <property type="project" value="EnsemblFungi"/>
</dbReference>
<evidence type="ECO:0000256" key="1">
    <source>
        <dbReference type="ARBA" id="ARBA00004123"/>
    </source>
</evidence>
<dbReference type="InterPro" id="IPR036224">
    <property type="entry name" value="GINS_bundle-like_dom_sf"/>
</dbReference>
<dbReference type="GO" id="GO:0043596">
    <property type="term" value="C:nuclear replication fork"/>
    <property type="evidence" value="ECO:0007669"/>
    <property type="project" value="EnsemblFungi"/>
</dbReference>
<keyword evidence="5 6" id="KW-0539">Nucleus</keyword>
<dbReference type="InterPro" id="IPR021151">
    <property type="entry name" value="GINS_A"/>
</dbReference>
<protein>
    <recommendedName>
        <fullName evidence="3 6">DNA replication complex GINS protein PSF3</fullName>
    </recommendedName>
</protein>
<dbReference type="GO" id="GO:0071162">
    <property type="term" value="C:CMG complex"/>
    <property type="evidence" value="ECO:0007669"/>
    <property type="project" value="EnsemblFungi"/>
</dbReference>
<dbReference type="Gene3D" id="1.20.58.2050">
    <property type="match status" value="1"/>
</dbReference>
<dbReference type="AlphaFoldDB" id="A0A0A1T5T3"/>
<proteinExistence type="inferred from homology"/>
<dbReference type="Pfam" id="PF05916">
    <property type="entry name" value="Sld5"/>
    <property type="match status" value="1"/>
</dbReference>
<dbReference type="PANTHER" id="PTHR22768">
    <property type="entry name" value="DNA REPLICATION COMPLEX GINS PROTEIN PSF3"/>
    <property type="match status" value="1"/>
</dbReference>
<dbReference type="PANTHER" id="PTHR22768:SF0">
    <property type="entry name" value="DNA REPLICATION COMPLEX GINS PROTEIN PSF3"/>
    <property type="match status" value="1"/>
</dbReference>
<comment type="similarity">
    <text evidence="2 6">Belongs to the GINS3/PSF3 family.</text>
</comment>
<organism evidence="9 10">
    <name type="scientific">[Torrubiella] hemipterigena</name>
    <dbReference type="NCBI Taxonomy" id="1531966"/>
    <lineage>
        <taxon>Eukaryota</taxon>
        <taxon>Fungi</taxon>
        <taxon>Dikarya</taxon>
        <taxon>Ascomycota</taxon>
        <taxon>Pezizomycotina</taxon>
        <taxon>Sordariomycetes</taxon>
        <taxon>Hypocreomycetidae</taxon>
        <taxon>Hypocreales</taxon>
        <taxon>Clavicipitaceae</taxon>
        <taxon>Clavicipitaceae incertae sedis</taxon>
        <taxon>'Torrubiella' clade</taxon>
    </lineage>
</organism>
<feature type="domain" description="DNA replication complex GINS protein PSF3 N-terminal" evidence="8">
    <location>
        <begin position="4"/>
        <end position="54"/>
    </location>
</feature>
<dbReference type="SUPFAM" id="SSF158573">
    <property type="entry name" value="GINS helical bundle-like"/>
    <property type="match status" value="1"/>
</dbReference>
<evidence type="ECO:0000313" key="10">
    <source>
        <dbReference type="Proteomes" id="UP000039046"/>
    </source>
</evidence>
<accession>A0A0A1T5T3</accession>
<dbReference type="CDD" id="cd11713">
    <property type="entry name" value="GINS_A_psf3"/>
    <property type="match status" value="1"/>
</dbReference>
<keyword evidence="10" id="KW-1185">Reference proteome</keyword>
<dbReference type="GO" id="GO:0000811">
    <property type="term" value="C:GINS complex"/>
    <property type="evidence" value="ECO:0007669"/>
    <property type="project" value="UniProtKB-UniRule"/>
</dbReference>
<dbReference type="CDD" id="cd21693">
    <property type="entry name" value="GINS_B_Psf3"/>
    <property type="match status" value="1"/>
</dbReference>
<comment type="subunit">
    <text evidence="6">Component of the GINS complex.</text>
</comment>
<dbReference type="SUPFAM" id="SSF160059">
    <property type="entry name" value="PriA/YqbF domain"/>
    <property type="match status" value="1"/>
</dbReference>
<evidence type="ECO:0000256" key="2">
    <source>
        <dbReference type="ARBA" id="ARBA00006343"/>
    </source>
</evidence>
<dbReference type="InterPro" id="IPR055221">
    <property type="entry name" value="PSF3_N"/>
</dbReference>
<evidence type="ECO:0000313" key="9">
    <source>
        <dbReference type="EMBL" id="CEJ80684.1"/>
    </source>
</evidence>
<dbReference type="EMBL" id="CDHN01000001">
    <property type="protein sequence ID" value="CEJ80684.1"/>
    <property type="molecule type" value="Genomic_DNA"/>
</dbReference>
<comment type="function">
    <text evidence="6">The GINS complex plays an essential role in the initiation of DNA replication.</text>
</comment>
<evidence type="ECO:0000256" key="5">
    <source>
        <dbReference type="ARBA" id="ARBA00023242"/>
    </source>
</evidence>
<dbReference type="Pfam" id="PF22466">
    <property type="entry name" value="PSF3_N"/>
    <property type="match status" value="1"/>
</dbReference>
<evidence type="ECO:0000259" key="8">
    <source>
        <dbReference type="Pfam" id="PF22466"/>
    </source>
</evidence>
<reference evidence="9 10" key="1">
    <citation type="journal article" date="2015" name="Genome Announc.">
        <title>Draft Genome Sequence and Gene Annotation of the Entomopathogenic Fungus Verticillium hemipterigenum.</title>
        <authorList>
            <person name="Horn F."/>
            <person name="Habel A."/>
            <person name="Scharf D.H."/>
            <person name="Dworschak J."/>
            <person name="Brakhage A.A."/>
            <person name="Guthke R."/>
            <person name="Hertweck C."/>
            <person name="Linde J."/>
        </authorList>
    </citation>
    <scope>NUCLEOTIDE SEQUENCE [LARGE SCALE GENOMIC DNA]</scope>
</reference>
<gene>
    <name evidence="9" type="ORF">VHEMI00854</name>
</gene>
<dbReference type="InterPro" id="IPR010492">
    <property type="entry name" value="GINS_Psf3"/>
</dbReference>
<dbReference type="Proteomes" id="UP000039046">
    <property type="component" value="Unassembled WGS sequence"/>
</dbReference>
<dbReference type="InterPro" id="IPR038437">
    <property type="entry name" value="GINS_Psf3_sf"/>
</dbReference>
<evidence type="ECO:0000256" key="3">
    <source>
        <dbReference type="ARBA" id="ARBA00015140"/>
    </source>
</evidence>